<organism evidence="2 3">
    <name type="scientific">Diplocarpon coronariae</name>
    <dbReference type="NCBI Taxonomy" id="2795749"/>
    <lineage>
        <taxon>Eukaryota</taxon>
        <taxon>Fungi</taxon>
        <taxon>Dikarya</taxon>
        <taxon>Ascomycota</taxon>
        <taxon>Pezizomycotina</taxon>
        <taxon>Leotiomycetes</taxon>
        <taxon>Helotiales</taxon>
        <taxon>Drepanopezizaceae</taxon>
        <taxon>Diplocarpon</taxon>
    </lineage>
</organism>
<dbReference type="STRING" id="503106.A0A218ZCX8"/>
<dbReference type="Proteomes" id="UP000242519">
    <property type="component" value="Unassembled WGS sequence"/>
</dbReference>
<proteinExistence type="predicted"/>
<keyword evidence="3" id="KW-1185">Reference proteome</keyword>
<name>A0A218ZCX8_9HELO</name>
<dbReference type="PANTHER" id="PTHR42047">
    <property type="entry name" value="PROTEIN, PUTATIVE (AFU_ORTHOLOGUE AFUA_6G03560)-RELATED"/>
    <property type="match status" value="1"/>
</dbReference>
<accession>A0A218ZCX8</accession>
<dbReference type="AlphaFoldDB" id="A0A218ZCX8"/>
<reference evidence="2 3" key="1">
    <citation type="submission" date="2017-04" db="EMBL/GenBank/DDBJ databases">
        <title>Draft genome sequence of Marssonina coronaria NL1: causal agent of apple blotch.</title>
        <authorList>
            <person name="Cheng Q."/>
        </authorList>
    </citation>
    <scope>NUCLEOTIDE SEQUENCE [LARGE SCALE GENOMIC DNA]</scope>
    <source>
        <strain evidence="2 3">NL1</strain>
    </source>
</reference>
<protein>
    <recommendedName>
        <fullName evidence="4">Ubiquitin 3 binding protein But2 C-terminal domain-containing protein</fullName>
    </recommendedName>
</protein>
<gene>
    <name evidence="2" type="ORF">B2J93_1651</name>
</gene>
<dbReference type="InParanoid" id="A0A218ZCX8"/>
<dbReference type="OrthoDB" id="5430620at2759"/>
<sequence length="200" mass="20839">MFTKTAILSLLASFAVAAPTSTSADVPADNPNVFSGFAVKSGSAIQGYSINANSLKFNLNNGTKTYCPPNSNVVCSLVGTTTVFLYRPESKSLFLDGIVAGGQQVYVAGDGSLSFTGAHSGALLDSSSATPFEYSPQKANGDAGYVTFDGKSFTACPADLGSDGTSYLIYALARTEPTSTCIAFRFQTALYDGAVPYQYE</sequence>
<dbReference type="PANTHER" id="PTHR42047:SF1">
    <property type="entry name" value="PROTEIN, PUTATIVE (AFU_ORTHOLOGUE AFUA_6G03560)-RELATED"/>
    <property type="match status" value="1"/>
</dbReference>
<feature type="chain" id="PRO_5013301812" description="Ubiquitin 3 binding protein But2 C-terminal domain-containing protein" evidence="1">
    <location>
        <begin position="18"/>
        <end position="200"/>
    </location>
</feature>
<dbReference type="InterPro" id="IPR052820">
    <property type="entry name" value="PhiA_domain"/>
</dbReference>
<evidence type="ECO:0000313" key="2">
    <source>
        <dbReference type="EMBL" id="OWP05602.1"/>
    </source>
</evidence>
<evidence type="ECO:0008006" key="4">
    <source>
        <dbReference type="Google" id="ProtNLM"/>
    </source>
</evidence>
<dbReference type="EMBL" id="MZNU01000061">
    <property type="protein sequence ID" value="OWP05602.1"/>
    <property type="molecule type" value="Genomic_DNA"/>
</dbReference>
<evidence type="ECO:0000256" key="1">
    <source>
        <dbReference type="SAM" id="SignalP"/>
    </source>
</evidence>
<keyword evidence="1" id="KW-0732">Signal</keyword>
<comment type="caution">
    <text evidence="2">The sequence shown here is derived from an EMBL/GenBank/DDBJ whole genome shotgun (WGS) entry which is preliminary data.</text>
</comment>
<evidence type="ECO:0000313" key="3">
    <source>
        <dbReference type="Proteomes" id="UP000242519"/>
    </source>
</evidence>
<feature type="signal peptide" evidence="1">
    <location>
        <begin position="1"/>
        <end position="17"/>
    </location>
</feature>